<evidence type="ECO:0000313" key="2">
    <source>
        <dbReference type="Proteomes" id="UP001235269"/>
    </source>
</evidence>
<gene>
    <name evidence="1" type="ORF">QO005_004198</name>
</gene>
<organism evidence="1 2">
    <name type="scientific">Rhizobium paknamense</name>
    <dbReference type="NCBI Taxonomy" id="1206817"/>
    <lineage>
        <taxon>Bacteria</taxon>
        <taxon>Pseudomonadati</taxon>
        <taxon>Pseudomonadota</taxon>
        <taxon>Alphaproteobacteria</taxon>
        <taxon>Hyphomicrobiales</taxon>
        <taxon>Rhizobiaceae</taxon>
        <taxon>Rhizobium/Agrobacterium group</taxon>
        <taxon>Rhizobium</taxon>
    </lineage>
</organism>
<name>A0ABU0IHV5_9HYPH</name>
<reference evidence="1 2" key="1">
    <citation type="submission" date="2023-07" db="EMBL/GenBank/DDBJ databases">
        <title>Genomic Encyclopedia of Type Strains, Phase IV (KMG-IV): sequencing the most valuable type-strain genomes for metagenomic binning, comparative biology and taxonomic classification.</title>
        <authorList>
            <person name="Goeker M."/>
        </authorList>
    </citation>
    <scope>NUCLEOTIDE SEQUENCE [LARGE SCALE GENOMIC DNA]</scope>
    <source>
        <strain evidence="1 2">DSM 100301</strain>
    </source>
</reference>
<comment type="caution">
    <text evidence="1">The sequence shown here is derived from an EMBL/GenBank/DDBJ whole genome shotgun (WGS) entry which is preliminary data.</text>
</comment>
<dbReference type="Proteomes" id="UP001235269">
    <property type="component" value="Unassembled WGS sequence"/>
</dbReference>
<dbReference type="EMBL" id="JAUSWH010000019">
    <property type="protein sequence ID" value="MDQ0457840.1"/>
    <property type="molecule type" value="Genomic_DNA"/>
</dbReference>
<evidence type="ECO:0000313" key="1">
    <source>
        <dbReference type="EMBL" id="MDQ0457840.1"/>
    </source>
</evidence>
<sequence>MRGSGGVSPAEGKCCFRQAKVKSVAIVRFNLNLTIACFNPITPLHKSGQVFPRP</sequence>
<protein>
    <submittedName>
        <fullName evidence="1">Uncharacterized protein</fullName>
    </submittedName>
</protein>
<proteinExistence type="predicted"/>
<keyword evidence="2" id="KW-1185">Reference proteome</keyword>
<accession>A0ABU0IHV5</accession>